<sequence>MAMSTEFTELFPNLPEESALECLIRLNYVARRIGALVCRRWPELLLSRDFFYHQKRTEFTQKAAVMVQSIPYPDGLPLLCQVVSSEGKLVTRRRDMPSCRSFFAAAGVVFVAGGHDVNKIALSTAWKYDIRADEWTELPGMNEERD</sequence>
<gene>
    <name evidence="1" type="ORF">C3L33_02720</name>
</gene>
<protein>
    <recommendedName>
        <fullName evidence="3">F-box domain-containing protein</fullName>
    </recommendedName>
</protein>
<dbReference type="InterPro" id="IPR044595">
    <property type="entry name" value="KMD1-4"/>
</dbReference>
<dbReference type="Proteomes" id="UP000428333">
    <property type="component" value="Linkage Group LG02"/>
</dbReference>
<dbReference type="Gene3D" id="2.120.10.80">
    <property type="entry name" value="Kelch-type beta propeller"/>
    <property type="match status" value="1"/>
</dbReference>
<dbReference type="GO" id="GO:0080037">
    <property type="term" value="P:negative regulation of cytokinin-activated signaling pathway"/>
    <property type="evidence" value="ECO:0007669"/>
    <property type="project" value="InterPro"/>
</dbReference>
<evidence type="ECO:0000313" key="1">
    <source>
        <dbReference type="EMBL" id="KAE9465372.1"/>
    </source>
</evidence>
<reference evidence="1 2" key="1">
    <citation type="journal article" date="2019" name="Genome Biol. Evol.">
        <title>The Rhododendron genome and chromosomal organization provide insight into shared whole-genome duplications across the heath family (Ericaceae).</title>
        <authorList>
            <person name="Soza V.L."/>
            <person name="Lindsley D."/>
            <person name="Waalkes A."/>
            <person name="Ramage E."/>
            <person name="Patwardhan R.P."/>
            <person name="Burton J.N."/>
            <person name="Adey A."/>
            <person name="Kumar A."/>
            <person name="Qiu R."/>
            <person name="Shendure J."/>
            <person name="Hall B."/>
        </authorList>
    </citation>
    <scope>NUCLEOTIDE SEQUENCE [LARGE SCALE GENOMIC DNA]</scope>
    <source>
        <strain evidence="1">RSF 1966-606</strain>
    </source>
</reference>
<evidence type="ECO:0000313" key="2">
    <source>
        <dbReference type="Proteomes" id="UP000428333"/>
    </source>
</evidence>
<organism evidence="1 2">
    <name type="scientific">Rhododendron williamsianum</name>
    <dbReference type="NCBI Taxonomy" id="262921"/>
    <lineage>
        <taxon>Eukaryota</taxon>
        <taxon>Viridiplantae</taxon>
        <taxon>Streptophyta</taxon>
        <taxon>Embryophyta</taxon>
        <taxon>Tracheophyta</taxon>
        <taxon>Spermatophyta</taxon>
        <taxon>Magnoliopsida</taxon>
        <taxon>eudicotyledons</taxon>
        <taxon>Gunneridae</taxon>
        <taxon>Pentapetalae</taxon>
        <taxon>asterids</taxon>
        <taxon>Ericales</taxon>
        <taxon>Ericaceae</taxon>
        <taxon>Ericoideae</taxon>
        <taxon>Rhodoreae</taxon>
        <taxon>Rhododendron</taxon>
    </lineage>
</organism>
<dbReference type="InterPro" id="IPR015915">
    <property type="entry name" value="Kelch-typ_b-propeller"/>
</dbReference>
<name>A0A6A4M7M2_9ERIC</name>
<proteinExistence type="predicted"/>
<dbReference type="PANTHER" id="PTHR46407">
    <property type="entry name" value="OS02G0208700 PROTEIN"/>
    <property type="match status" value="1"/>
</dbReference>
<accession>A0A6A4M7M2</accession>
<dbReference type="SUPFAM" id="SSF117281">
    <property type="entry name" value="Kelch motif"/>
    <property type="match status" value="1"/>
</dbReference>
<evidence type="ECO:0008006" key="3">
    <source>
        <dbReference type="Google" id="ProtNLM"/>
    </source>
</evidence>
<dbReference type="PANTHER" id="PTHR46407:SF4">
    <property type="entry name" value="F-BOX DOMAIN-CONTAINING PROTEIN"/>
    <property type="match status" value="1"/>
</dbReference>
<dbReference type="AlphaFoldDB" id="A0A6A4M7M2"/>
<keyword evidence="2" id="KW-1185">Reference proteome</keyword>
<feature type="non-terminal residue" evidence="1">
    <location>
        <position position="1"/>
    </location>
</feature>
<comment type="caution">
    <text evidence="1">The sequence shown here is derived from an EMBL/GenBank/DDBJ whole genome shotgun (WGS) entry which is preliminary data.</text>
</comment>
<dbReference type="GO" id="GO:2000762">
    <property type="term" value="P:regulation of phenylpropanoid metabolic process"/>
    <property type="evidence" value="ECO:0007669"/>
    <property type="project" value="InterPro"/>
</dbReference>
<dbReference type="EMBL" id="QEFC01000265">
    <property type="protein sequence ID" value="KAE9465372.1"/>
    <property type="molecule type" value="Genomic_DNA"/>
</dbReference>
<dbReference type="InterPro" id="IPR036047">
    <property type="entry name" value="F-box-like_dom_sf"/>
</dbReference>
<dbReference type="Pfam" id="PF01344">
    <property type="entry name" value="Kelch_1"/>
    <property type="match status" value="1"/>
</dbReference>
<dbReference type="SUPFAM" id="SSF81383">
    <property type="entry name" value="F-box domain"/>
    <property type="match status" value="1"/>
</dbReference>
<dbReference type="InterPro" id="IPR006652">
    <property type="entry name" value="Kelch_1"/>
</dbReference>
<dbReference type="OrthoDB" id="1784917at2759"/>